<organism evidence="5 6">
    <name type="scientific">Babesia duncani</name>
    <dbReference type="NCBI Taxonomy" id="323732"/>
    <lineage>
        <taxon>Eukaryota</taxon>
        <taxon>Sar</taxon>
        <taxon>Alveolata</taxon>
        <taxon>Apicomplexa</taxon>
        <taxon>Aconoidasida</taxon>
        <taxon>Piroplasmida</taxon>
        <taxon>Babesiidae</taxon>
        <taxon>Babesia</taxon>
    </lineage>
</organism>
<evidence type="ECO:0000259" key="4">
    <source>
        <dbReference type="PROSITE" id="PS50237"/>
    </source>
</evidence>
<dbReference type="PANTHER" id="PTHR46654:SF1">
    <property type="entry name" value="E3 UBIQUITIN-PROTEIN LIGASE HECTD3"/>
    <property type="match status" value="1"/>
</dbReference>
<feature type="active site" description="Glycyl thioester intermediate" evidence="2">
    <location>
        <position position="4419"/>
    </location>
</feature>
<dbReference type="KEGG" id="bdw:94335038"/>
<protein>
    <submittedName>
        <fullName evidence="5">Bifunctional HECT domain/Ankyrin repeat-containing domain superfamily/HECT</fullName>
    </submittedName>
</protein>
<dbReference type="InterPro" id="IPR036770">
    <property type="entry name" value="Ankyrin_rpt-contain_sf"/>
</dbReference>
<evidence type="ECO:0000256" key="1">
    <source>
        <dbReference type="ARBA" id="ARBA00022786"/>
    </source>
</evidence>
<dbReference type="GO" id="GO:0005737">
    <property type="term" value="C:cytoplasm"/>
    <property type="evidence" value="ECO:0007669"/>
    <property type="project" value="TreeGrafter"/>
</dbReference>
<feature type="compositionally biased region" description="Gly residues" evidence="3">
    <location>
        <begin position="2228"/>
        <end position="2239"/>
    </location>
</feature>
<evidence type="ECO:0000256" key="2">
    <source>
        <dbReference type="PROSITE-ProRule" id="PRU00104"/>
    </source>
</evidence>
<accession>A0AAD9PMU7</accession>
<keyword evidence="6" id="KW-1185">Reference proteome</keyword>
<dbReference type="GO" id="GO:0004842">
    <property type="term" value="F:ubiquitin-protein transferase activity"/>
    <property type="evidence" value="ECO:0007669"/>
    <property type="project" value="InterPro"/>
</dbReference>
<dbReference type="Proteomes" id="UP001214638">
    <property type="component" value="Unassembled WGS sequence"/>
</dbReference>
<gene>
    <name evidence="5" type="ORF">BdWA1_000740</name>
</gene>
<dbReference type="SMART" id="SM00119">
    <property type="entry name" value="HECTc"/>
    <property type="match status" value="1"/>
</dbReference>
<dbReference type="SUPFAM" id="SSF56204">
    <property type="entry name" value="Hect, E3 ligase catalytic domain"/>
    <property type="match status" value="1"/>
</dbReference>
<feature type="region of interest" description="Disordered" evidence="3">
    <location>
        <begin position="2201"/>
        <end position="2239"/>
    </location>
</feature>
<dbReference type="Pfam" id="PF00632">
    <property type="entry name" value="HECT"/>
    <property type="match status" value="1"/>
</dbReference>
<dbReference type="PANTHER" id="PTHR46654">
    <property type="entry name" value="E3 UBIQUITIN-PROTEIN LIGASE HECTD3"/>
    <property type="match status" value="1"/>
</dbReference>
<dbReference type="InterPro" id="IPR035983">
    <property type="entry name" value="Hect_E3_ubiquitin_ligase"/>
</dbReference>
<feature type="domain" description="HECT" evidence="4">
    <location>
        <begin position="4042"/>
        <end position="4451"/>
    </location>
</feature>
<dbReference type="Gene3D" id="3.30.2410.10">
    <property type="entry name" value="Hect, E3 ligase catalytic domain"/>
    <property type="match status" value="1"/>
</dbReference>
<dbReference type="Gene3D" id="3.90.1750.10">
    <property type="entry name" value="Hect, E3 ligase catalytic domains"/>
    <property type="match status" value="1"/>
</dbReference>
<proteinExistence type="predicted"/>
<reference evidence="5" key="1">
    <citation type="journal article" date="2023" name="Nat. Microbiol.">
        <title>Babesia duncani multi-omics identifies virulence factors and drug targets.</title>
        <authorList>
            <person name="Singh P."/>
            <person name="Lonardi S."/>
            <person name="Liang Q."/>
            <person name="Vydyam P."/>
            <person name="Khabirova E."/>
            <person name="Fang T."/>
            <person name="Gihaz S."/>
            <person name="Thekkiniath J."/>
            <person name="Munshi M."/>
            <person name="Abel S."/>
            <person name="Ciampossin L."/>
            <person name="Batugedara G."/>
            <person name="Gupta M."/>
            <person name="Lu X.M."/>
            <person name="Lenz T."/>
            <person name="Chakravarty S."/>
            <person name="Cornillot E."/>
            <person name="Hu Y."/>
            <person name="Ma W."/>
            <person name="Gonzalez L.M."/>
            <person name="Sanchez S."/>
            <person name="Estrada K."/>
            <person name="Sanchez-Flores A."/>
            <person name="Montero E."/>
            <person name="Harb O.S."/>
            <person name="Le Roch K.G."/>
            <person name="Mamoun C.B."/>
        </authorList>
    </citation>
    <scope>NUCLEOTIDE SEQUENCE</scope>
    <source>
        <strain evidence="5">WA1</strain>
    </source>
</reference>
<dbReference type="PROSITE" id="PS50237">
    <property type="entry name" value="HECT"/>
    <property type="match status" value="1"/>
</dbReference>
<evidence type="ECO:0000313" key="6">
    <source>
        <dbReference type="Proteomes" id="UP001214638"/>
    </source>
</evidence>
<evidence type="ECO:0000256" key="3">
    <source>
        <dbReference type="SAM" id="MobiDB-lite"/>
    </source>
</evidence>
<dbReference type="GeneID" id="94335038"/>
<dbReference type="RefSeq" id="XP_067804579.1">
    <property type="nucleotide sequence ID" value="XM_067945788.1"/>
</dbReference>
<dbReference type="SUPFAM" id="SSF48403">
    <property type="entry name" value="Ankyrin repeat"/>
    <property type="match status" value="1"/>
</dbReference>
<keyword evidence="1 2" id="KW-0833">Ubl conjugation pathway</keyword>
<sequence>MCCISTRDEQAVAVDFENAVQQQGQINHMAIFSSLKDISEFSLLEAFQLLAYTKYTALGRCLLTARPSIEGEFYFLQGAHYISQELHSRTLELLNSRSTCIKDYQQLGDWCEAKYQLLFQHVIYSSPEYAHYQEQIRNPDRYRNKCRVKNASIEDVESHGYEEDFGDLDLALKVAIDPLGNIDPALIIPDFANFRKCFLYTHGKDGKQVIESGNSDCTSFNLFEDCRDPSVSRMCKQLLRYKTLYHTRQNKKPAFVSKALDDFCKFENNKVFNSYHNLISKLELELVEDSGLLFIKTLEFQTGNFDKIAEHFETRLMEWLEEIQELPLDYFKWIKLFTIEEVGIQRGSFEKCIDALVHIAKFANANGYCKLFDLVIDFSFCLANATPQATHLSYCLEKYCPILLHDIQEAEIGSANDESMWALFELENLQMLEHFEKLRVTHPILVNCKIKSQENQSQTFKIESCIPTAGYHFVHLDIKAKDLTDYETLCEPSVKSTLLTLSLKGLADADDGLKHFSILLTLSYLMVLDGGFSVFNVDPTLGLSLEFLLDQGNVLLYLNGKKFYTRSWDINQRGDICNVDHLEMVLDYDSERLLVKQLYSSSLEFNSELIARGILKRRPLKLMHEGHLSSSIYCRNLLLLNITSCMDSVAHFLVCNRLKQGHFKWNSSAQTFLMHMFSVLSKCLKFTSSLVPSSDDCNNITSLWRVSAENILAILSCIKSILSIPTSQLDMLPLEFLKVVTSLVTDGLLFKSISITSGINFHQRYDLEALAVLINLSCLDLISLNGWVKLLQGLLFALCNPESSPALGILNAARIQAIESLQAADCLTIFVRRSVYTKADQSLDHSDDSKLITWWWASARHLIELERGRLEELDDCNSCEAGGNCPNLLKDNRVFGPKFTFCNSCLERNTRQWANVEQFNSKSLDQGNERCLPFTKPGLVLARVLVEQGMLFLCTDTESCCKHVNLSLVETIRSSAIDPGADATRDRFGDWEPSVAFSNPQRVDLLEVQGGNLRDPLAMIELVMNEILSYANGAMNSLLGLNSGKDKLMVGTYNFVNSLSLAGVLSYYVELCATSQPRGHCLVVNKLWVVTINLFPRLLAVQDSMARFLKGKDALTPLWNFIALQYHQIVNLFGKLLVLVSRNCKEHIIQYTRYWDHHLVVALKEFDEVERLKKNSRALPRCIYQHVNYTIEKSKRLFYSLEDCVGYLKMVTGCQDNTNALPGLHLFLHSSIPNFNKSPSCAHDWSLRLFDLDPNAIENLPCQYSSSHTSLQDTRYFILAVFIHLINCDKDNVTIAIQYATQTCIHLLKKLQSLQCDNTSPHELRRLYLKDINVRCVWFVENSLVGAYNKSIANHFAEIDAFILDGPDTNTCTAELESEKLCTITRWVAYASIFALCRPFLPLAFTDSNMDAASMWNDTRVLCNQSSTSSIKRLLGVFWYNVIKVTRSLVLVNFIKSNGKSNEYHGLVSNIQTHLLRTICEWFLSSGICNVPTSLYSWYKIHHWIRIMLSFFVIGFNLGIEPFNNAKIANCLFQHLVNILQPRPLHLANSPRTFRKMPFLDRVLVLKVPEQGYACARIGRVVNAAYTSLWEFGFERFETMGNCSLWVKYRNDQVDDLENDQIATCHGSCSFCKVSKQLLTFRPMFACSATCATRIDHLNASFASALAQKSLEHCKELDENVDDVIQLYELHYGTQTSVVDASFYRGGDFLDASVMRQSVLLDSVGEVYIAFRLHVACQQHIAQINLANSLGGVLEIKNMECMNLDMPRIVVNEDNSMRKHIYWLLRYTLWASLSTKMNPRIMEASNLQVGACSIRLLIKSLKSVAKDFGLSCTCAGIFSGDVGVTMKYTPFASLLHDEVKQVAIKSTCDDCCNIHIYKADLESFWSLILNHLVREIDASTNFQMVHYIFDNLLTIFNLDDEQIDRLSGYPTLGPIFSQVFLSCIRRLSQEQLKGCVIKDNEIAPSVHPYLHGMFLYRLLPPLHVAPTECLVTSAHIIFQSLLVKKSNSLCMIKDMSNDPFATLPHSDAFVAHRASRDFEVEITENGLHVIRASNMGGIVLFRVPPSIGSTEMQGTVNFNLLESGRFGLTVAPADCVFGSVVDLFDRNDVVGFRTSTCQQFAHDVFAASIGYNVGDVLSASFTVEQQDDGQYCLRTELLIAGNSIGSVLEVVYDPITQTEPTRRMSLVFIFQDPQTLLYASDADAPQSPLVERTPSSQASLSSVRCGDSDGGNLDGVDSDGGGSTLLSSSLGGDEGVWFEDWDWLDESFDRVAAPGDLDKLDWDLNFDLEEPVDNDQDASALSGLLSSRDNFGAATFKEPSSRSRALLTFTNSIQLYQSIVMSRLESLMGLQDEIIGQMCQAFETLHVNDTTHLLKCFSWLSVLCCDVDANAWKNKVLIFNLDMANTYQLPWLAGSCSSIHTCMSRLSTLQCTRLLKSLAGILSLDPMVKALKLASNKHAAVEFAKGSSVEQGMLHVAFATRCLLACTLACKVIVENDHEFKSLDLVHDLTSLVLGLLEPLARNCKALQWESYLNLSTTLGIFHADAYDNPWHNLYFSVKAGNIEDICMRTIDCRPVHTLTPNTRMFASCNHDYHSSCRLPSIRRHIMRRTAASCICEHDIFDLLSYLVKLCPLYFRQQLTSSGQDSILKLFRYSVCHFIACYDSNAPDYWEWIHLAPARDKAVINRYSKIVDPLYGWQEVLYMPNDDGTLDELLVIFRTEMIYSILSSIHSRSNYHMLQVFAYILDNVIRHPLCPAEIRKALVTRGTWKMLHVLFLNNSALPCKLALVAARLSYWIIPKVDLKTLEEMFQLVQYCGSSALARISAICTFYGTGDLDAFTSLDAKRHDHASKIASATLAHLFASTCVIAMERGCNVGPNCDAFLSMCHYLATANARGAFTPQYTRQLLALPQQETLTWRYSATKENAKGSSNFATGGVTKISGRGAGLLEIELEVKEPTRISIATCWNLRNVILEAILKPKFSLSLRTNCIHQLGEAPLDIAQTLHVAVPNATGSRLRLGMRFTILDNFKVSQLPPGLLVENDCLYMETNGIRQDMQMTYTRGHVSWNFATVFNVPPLMQLLCPFVLVSRKEVENVEVVVKSNLVAVPIDTVYVRQVAQRIEWEQDPGTGDFVLVPAIASSHWGINCPKEDTTISALLQLDQSLELDLSLDFSSLISFGLERKEMPAQSSLAFEFKIRVVNEEWIGLTGDNFKITWYCNGTIKFPKMAPIFNFVWVNDAEDGYCLIDAVGFGKGDVVGMRHLPNQCLLAFLKNDKICMHLDFKRLYSRANCICMDQDANVSPMAIDVARHRALVMACIVKDDLKGLDRALGVLLNRVDIAKDILEREHLLDCAWYRGLNCIYVAAMLGKIKVLDRFGFQRVNFDAPCSKDLETPLIGALKHGHLDVVSFLVCVHSCNVNATDALGNTALMKLLLAPPVDAAKLFERVELLLNLGALVQEPMLDLLRNCEPKLAPLAQMLWDHHQIQTHLRPLKCPWPGLLAGARLAVRKSGPPPELLDARDRCSPPGGPLRVPGNQSVNTAAGEAFSEEAAYYVECLLERIRLALSNLLDPCLLSRATRGLTPSLVEEILMHYIKEVKQDVCKGLLADFVRSTTKCLGYLTSPDSSLIVLLHYERILTKIGLLSPLTSRSQADVFTSLLDKAGLVSAKRCPCSGRLYLISSNYQACHMLDKGTFSFKDKNQLTTDCMGEEIKMQVTFIPSSLDKLRLDLNLKLSEARLDLAIFSMSDLLNQNQAKTIACIICSCHSKEDIQSHLPPLDSSLWIGLDVGLDQMLDAAVSIRQFVKGLVSSVTISSRGLEDIIKLLHGIVDYEIQSNGPAGAYLGRLISELGLCQNANVLGAAAQSPSLCIASYSSEDAQRVPLDACANLTLEDCIEAALVLIVVNDRLTLLNHLNETFKTIVPIVATGLNQPLVEYKPMEMIKMAPPDWFFTGDNVGTRVKFEMGAFIGPPQQPFYWTIYFNNRRYIKRLLINDLYSRLFQQLKAPGGGRPYFSLRVDRGIAATATSIKHTLWYQVTNQLLGCNPNILRAKASHRPFMVVFKGEGATDFGGPFQELLTCICNEVMEPLLNTTKLDKDHIACVATPNYKNAHGSFQDSVLLKFAQGIPPMARMDFSNILQHRIHVKCSDLGISCSHGCCSVFSNNLAQGPATSLELGQGCNCGGCEFYSQGCNQPLLVELAMYEALGRLVAMCICMMNPLNIFLNRSIWKRMLAVPMALADLADYDRLSADLLFKLHTSGCEFEKLPFQVESIEGPLYPLLFNFQQDLESLEHYIRSSAYYKMTQGDVGTSWLARGFNSVLPLGRFRMLLEPTSLEYMACGNPIVDLELLRAHTVSSSIALKRDLFDVLAMLDNDALQLFLRFTSGRSRLPPAQVDWSLVVEYEQLEAGQNVDGRLPTSATCNFRLLIPRYSSKRVFHRQLCYAIKHCVAIDLDAYTVHDEMHVNPS</sequence>
<dbReference type="Gene3D" id="1.25.40.20">
    <property type="entry name" value="Ankyrin repeat-containing domain"/>
    <property type="match status" value="1"/>
</dbReference>
<name>A0AAD9PMU7_9APIC</name>
<evidence type="ECO:0000313" key="5">
    <source>
        <dbReference type="EMBL" id="KAK2197737.1"/>
    </source>
</evidence>
<dbReference type="InterPro" id="IPR000569">
    <property type="entry name" value="HECT_dom"/>
</dbReference>
<dbReference type="EMBL" id="JALLKP010000001">
    <property type="protein sequence ID" value="KAK2197737.1"/>
    <property type="molecule type" value="Genomic_DNA"/>
</dbReference>
<comment type="caution">
    <text evidence="5">The sequence shown here is derived from an EMBL/GenBank/DDBJ whole genome shotgun (WGS) entry which is preliminary data.</text>
</comment>
<dbReference type="InterPro" id="IPR042469">
    <property type="entry name" value="HECTD3"/>
</dbReference>
<feature type="compositionally biased region" description="Polar residues" evidence="3">
    <location>
        <begin position="2213"/>
        <end position="2222"/>
    </location>
</feature>